<dbReference type="PROSITE" id="PS51883">
    <property type="entry name" value="OBG"/>
    <property type="match status" value="1"/>
</dbReference>
<dbReference type="SUPFAM" id="SSF82051">
    <property type="entry name" value="Obg GTP-binding protein N-terminal domain"/>
    <property type="match status" value="1"/>
</dbReference>
<sequence>MKFVDEATIDIAAGNGGAGCASFRREKFIPFGGPDGGDGGRGGSVFAVADRNLNTLIDYRYARRHEARNGEAGRGSDQFGAAAEDIILRMPVGTIVRDLETDEVIAELLEPDVPVLLAKGGDGGFGNLHFKTSTNRAPRQKTPGWPGEVKKVKLELRVLADVGLLGQPNAGKSTLIAAVSNARPKIADYPFTTLYPNLGVVRVGPEKSFVIADIPGLIEGAAEGAGLGHQFLRHLQRTRVLLHVVDLAPFNPDVDPVAEAKAIVKELQKYDQTLYEKPRWLVLNKLDMVPAEEREARVKDFIKRFKWKGPVFEISALTREGCETLIRSIYDHVAAIKAPPPEDADVRFDEPVPEAPKAFQETRATRAAKAKALKLAKETAAEAKAAEAAAAAEAEVDAADAAPAKPAAKAATKSAAKPAAKPAAKAAAKPTAKPAAKSAKAKKAEKAEKAPERDPRFDPAP</sequence>
<evidence type="ECO:0000313" key="10">
    <source>
        <dbReference type="EMBL" id="MBB3195797.1"/>
    </source>
</evidence>
<proteinExistence type="inferred from homology"/>
<feature type="region of interest" description="Disordered" evidence="7">
    <location>
        <begin position="405"/>
        <end position="461"/>
    </location>
</feature>
<evidence type="ECO:0000259" key="8">
    <source>
        <dbReference type="PROSITE" id="PS51710"/>
    </source>
</evidence>
<comment type="cofactor">
    <cofactor evidence="6">
        <name>Mg(2+)</name>
        <dbReference type="ChEBI" id="CHEBI:18420"/>
    </cofactor>
</comment>
<dbReference type="PANTHER" id="PTHR11702">
    <property type="entry name" value="DEVELOPMENTALLY REGULATED GTP-BINDING PROTEIN-RELATED"/>
    <property type="match status" value="1"/>
</dbReference>
<protein>
    <recommendedName>
        <fullName evidence="6">GTPase Obg</fullName>
        <ecNumber evidence="6">3.6.5.-</ecNumber>
    </recommendedName>
    <alternativeName>
        <fullName evidence="6">GTP-binding protein Obg</fullName>
    </alternativeName>
</protein>
<dbReference type="InterPro" id="IPR036726">
    <property type="entry name" value="GTP1_OBG_dom_sf"/>
</dbReference>
<feature type="binding site" evidence="6">
    <location>
        <begin position="284"/>
        <end position="287"/>
    </location>
    <ligand>
        <name>GTP</name>
        <dbReference type="ChEBI" id="CHEBI:37565"/>
    </ligand>
</feature>
<dbReference type="HAMAP" id="MF_01454">
    <property type="entry name" value="GTPase_Obg"/>
    <property type="match status" value="1"/>
</dbReference>
<evidence type="ECO:0000256" key="4">
    <source>
        <dbReference type="ARBA" id="ARBA00022842"/>
    </source>
</evidence>
<dbReference type="PRINTS" id="PR00326">
    <property type="entry name" value="GTP1OBG"/>
</dbReference>
<gene>
    <name evidence="6" type="primary">obg</name>
    <name evidence="10" type="ORF">FHS28_003203</name>
</gene>
<dbReference type="SUPFAM" id="SSF52540">
    <property type="entry name" value="P-loop containing nucleoside triphosphate hydrolases"/>
    <property type="match status" value="1"/>
</dbReference>
<evidence type="ECO:0000256" key="2">
    <source>
        <dbReference type="ARBA" id="ARBA00022741"/>
    </source>
</evidence>
<dbReference type="InterPro" id="IPR014100">
    <property type="entry name" value="GTP-bd_Obg/CgtA"/>
</dbReference>
<dbReference type="Proteomes" id="UP000574369">
    <property type="component" value="Unassembled WGS sequence"/>
</dbReference>
<comment type="similarity">
    <text evidence="1 6">Belongs to the TRAFAC class OBG-HflX-like GTPase superfamily. OBG GTPase family.</text>
</comment>
<evidence type="ECO:0000256" key="1">
    <source>
        <dbReference type="ARBA" id="ARBA00007699"/>
    </source>
</evidence>
<dbReference type="EC" id="3.6.5.-" evidence="6"/>
<dbReference type="GO" id="GO:0016787">
    <property type="term" value="F:hydrolase activity"/>
    <property type="evidence" value="ECO:0007669"/>
    <property type="project" value="UniProtKB-KW"/>
</dbReference>
<feature type="domain" description="Obg" evidence="9">
    <location>
        <begin position="1"/>
        <end position="159"/>
    </location>
</feature>
<keyword evidence="5 6" id="KW-0342">GTP-binding</keyword>
<comment type="subunit">
    <text evidence="6">Monomer.</text>
</comment>
<dbReference type="InterPro" id="IPR045086">
    <property type="entry name" value="OBG_GTPase"/>
</dbReference>
<dbReference type="NCBIfam" id="TIGR02729">
    <property type="entry name" value="Obg_CgtA"/>
    <property type="match status" value="1"/>
</dbReference>
<name>A0ABR6GUL1_9BURK</name>
<feature type="domain" description="OBG-type G" evidence="8">
    <location>
        <begin position="160"/>
        <end position="334"/>
    </location>
</feature>
<comment type="caution">
    <text evidence="6">Lacks conserved residue(s) required for the propagation of feature annotation.</text>
</comment>
<comment type="subcellular location">
    <subcellularLocation>
        <location evidence="6">Cytoplasm</location>
    </subcellularLocation>
</comment>
<keyword evidence="4 6" id="KW-0460">Magnesium</keyword>
<dbReference type="InterPro" id="IPR006073">
    <property type="entry name" value="GTP-bd"/>
</dbReference>
<keyword evidence="6" id="KW-0963">Cytoplasm</keyword>
<reference evidence="10 11" key="1">
    <citation type="submission" date="2020-08" db="EMBL/GenBank/DDBJ databases">
        <title>Genomic Encyclopedia of Type Strains, Phase III (KMG-III): the genomes of soil and plant-associated and newly described type strains.</title>
        <authorList>
            <person name="Whitman W."/>
        </authorList>
    </citation>
    <scope>NUCLEOTIDE SEQUENCE [LARGE SCALE GENOMIC DNA]</scope>
    <source>
        <strain evidence="10 11">CECT 7247</strain>
    </source>
</reference>
<evidence type="ECO:0000256" key="3">
    <source>
        <dbReference type="ARBA" id="ARBA00022801"/>
    </source>
</evidence>
<dbReference type="EMBL" id="JACHXO010000005">
    <property type="protein sequence ID" value="MBB3195797.1"/>
    <property type="molecule type" value="Genomic_DNA"/>
</dbReference>
<dbReference type="InterPro" id="IPR027417">
    <property type="entry name" value="P-loop_NTPase"/>
</dbReference>
<keyword evidence="6" id="KW-0479">Metal-binding</keyword>
<dbReference type="Pfam" id="PF01926">
    <property type="entry name" value="MMR_HSR1"/>
    <property type="match status" value="1"/>
</dbReference>
<evidence type="ECO:0000256" key="7">
    <source>
        <dbReference type="SAM" id="MobiDB-lite"/>
    </source>
</evidence>
<evidence type="ECO:0000259" key="9">
    <source>
        <dbReference type="PROSITE" id="PS51883"/>
    </source>
</evidence>
<dbReference type="NCBIfam" id="NF008954">
    <property type="entry name" value="PRK12296.1"/>
    <property type="match status" value="1"/>
</dbReference>
<feature type="compositionally biased region" description="Basic and acidic residues" evidence="7">
    <location>
        <begin position="442"/>
        <end position="461"/>
    </location>
</feature>
<comment type="function">
    <text evidence="6">An essential GTPase which binds GTP, GDP and possibly (p)ppGpp with moderate affinity, with high nucleotide exchange rates and a fairly low GTP hydrolysis rate. Plays a role in control of the cell cycle, stress response, ribosome biogenesis and in those bacteria that undergo differentiation, in morphogenesis control.</text>
</comment>
<feature type="binding site" evidence="6">
    <location>
        <begin position="191"/>
        <end position="195"/>
    </location>
    <ligand>
        <name>GTP</name>
        <dbReference type="ChEBI" id="CHEBI:37565"/>
    </ligand>
</feature>
<feature type="binding site" evidence="6">
    <location>
        <position position="173"/>
    </location>
    <ligand>
        <name>Mg(2+)</name>
        <dbReference type="ChEBI" id="CHEBI:18420"/>
    </ligand>
</feature>
<feature type="compositionally biased region" description="Low complexity" evidence="7">
    <location>
        <begin position="405"/>
        <end position="438"/>
    </location>
</feature>
<keyword evidence="3 6" id="KW-0378">Hydrolase</keyword>
<feature type="binding site" evidence="6">
    <location>
        <begin position="315"/>
        <end position="317"/>
    </location>
    <ligand>
        <name>GTP</name>
        <dbReference type="ChEBI" id="CHEBI:37565"/>
    </ligand>
</feature>
<comment type="caution">
    <text evidence="10">The sequence shown here is derived from an EMBL/GenBank/DDBJ whole genome shotgun (WGS) entry which is preliminary data.</text>
</comment>
<accession>A0ABR6GUL1</accession>
<dbReference type="InterPro" id="IPR006074">
    <property type="entry name" value="GTP1-OBG_CS"/>
</dbReference>
<feature type="binding site" evidence="6">
    <location>
        <position position="193"/>
    </location>
    <ligand>
        <name>Mg(2+)</name>
        <dbReference type="ChEBI" id="CHEBI:18420"/>
    </ligand>
</feature>
<dbReference type="PROSITE" id="PS51710">
    <property type="entry name" value="G_OBG"/>
    <property type="match status" value="1"/>
</dbReference>
<dbReference type="PANTHER" id="PTHR11702:SF31">
    <property type="entry name" value="MITOCHONDRIAL RIBOSOME-ASSOCIATED GTPASE 2"/>
    <property type="match status" value="1"/>
</dbReference>
<dbReference type="NCBIfam" id="NF008956">
    <property type="entry name" value="PRK12299.1"/>
    <property type="match status" value="1"/>
</dbReference>
<dbReference type="CDD" id="cd01898">
    <property type="entry name" value="Obg"/>
    <property type="match status" value="1"/>
</dbReference>
<evidence type="ECO:0000256" key="6">
    <source>
        <dbReference type="HAMAP-Rule" id="MF_01454"/>
    </source>
</evidence>
<dbReference type="InterPro" id="IPR031167">
    <property type="entry name" value="G_OBG"/>
</dbReference>
<feature type="binding site" evidence="6">
    <location>
        <begin position="213"/>
        <end position="216"/>
    </location>
    <ligand>
        <name>GTP</name>
        <dbReference type="ChEBI" id="CHEBI:37565"/>
    </ligand>
</feature>
<dbReference type="Gene3D" id="2.70.210.12">
    <property type="entry name" value="GTP1/OBG domain"/>
    <property type="match status" value="1"/>
</dbReference>
<dbReference type="InterPro" id="IPR006169">
    <property type="entry name" value="GTP1_OBG_dom"/>
</dbReference>
<dbReference type="Gene3D" id="3.40.50.300">
    <property type="entry name" value="P-loop containing nucleotide triphosphate hydrolases"/>
    <property type="match status" value="1"/>
</dbReference>
<dbReference type="Pfam" id="PF01018">
    <property type="entry name" value="GTP1_OBG"/>
    <property type="match status" value="1"/>
</dbReference>
<keyword evidence="11" id="KW-1185">Reference proteome</keyword>
<keyword evidence="2 6" id="KW-0547">Nucleotide-binding</keyword>
<evidence type="ECO:0000313" key="11">
    <source>
        <dbReference type="Proteomes" id="UP000574369"/>
    </source>
</evidence>
<dbReference type="NCBIfam" id="NF008955">
    <property type="entry name" value="PRK12297.1"/>
    <property type="match status" value="1"/>
</dbReference>
<evidence type="ECO:0000256" key="5">
    <source>
        <dbReference type="ARBA" id="ARBA00023134"/>
    </source>
</evidence>
<organism evidence="10 11">
    <name type="scientific">Roseateles terrae</name>
    <dbReference type="NCBI Taxonomy" id="431060"/>
    <lineage>
        <taxon>Bacteria</taxon>
        <taxon>Pseudomonadati</taxon>
        <taxon>Pseudomonadota</taxon>
        <taxon>Betaproteobacteria</taxon>
        <taxon>Burkholderiales</taxon>
        <taxon>Sphaerotilaceae</taxon>
        <taxon>Roseateles</taxon>
    </lineage>
</organism>
<dbReference type="PROSITE" id="PS00905">
    <property type="entry name" value="GTP1_OBG"/>
    <property type="match status" value="1"/>
</dbReference>